<dbReference type="InterPro" id="IPR021869">
    <property type="entry name" value="RNase_Zc3h12_NYN"/>
</dbReference>
<evidence type="ECO:0000256" key="2">
    <source>
        <dbReference type="SAM" id="Phobius"/>
    </source>
</evidence>
<keyword evidence="5" id="KW-1185">Reference proteome</keyword>
<feature type="compositionally biased region" description="Polar residues" evidence="1">
    <location>
        <begin position="109"/>
        <end position="130"/>
    </location>
</feature>
<feature type="transmembrane region" description="Helical" evidence="2">
    <location>
        <begin position="6"/>
        <end position="22"/>
    </location>
</feature>
<feature type="compositionally biased region" description="Low complexity" evidence="1">
    <location>
        <begin position="66"/>
        <end position="99"/>
    </location>
</feature>
<sequence>MGLLDIVIVGVIAFLIWLWFQVKQRDDEKFFTLIQRATDDIISRFGLKEEQPSSQKVAGGRTPKLASKSAADSDSTPGHASEPSSSPASGPAPTGAPESTPEARKESDATTPSTSSVRTAAQPDVTSSRNAMRDKASFRANEKVEVISEYERKVPRGISEERLGFVKCLMASSRASASSNSQAPSWRVRTPRERSEQSGGHLAFTPKADRTILESLPPFVRRCAVIDGMNLLHTASRSSKADRYYELDAIVFLVAARELLLKDFDVRFFLPIKRIRSVKNKNVIQDLTHLNIFEYTYSNYDDVVILQYAASAGGFVVSRDKFRDVLPRMSYVFHMKERLCHASFLPADNCRMSLTVDVEDDSEEMEPWIEDEPTERERRDDVTALLEEATAAEPRAGMFYSQKGDFDYDSALYTRAFFTPERRRALLEAVEETLERLFYNARTRDTGLSLTSLVYLTCYYKPDELEEAFHTMQTKERQSMRRVLDAKDEIKFWFKKAVKARCVEKALQKEPTTFAEMLKLCNEELLKESKGVARGKNMTQRTYDDPLHPTMTATEKALCEFGVDF</sequence>
<name>A0AA39IJZ8_9BILA</name>
<evidence type="ECO:0000313" key="5">
    <source>
        <dbReference type="Proteomes" id="UP001175271"/>
    </source>
</evidence>
<accession>A0AA39IJZ8</accession>
<evidence type="ECO:0000256" key="1">
    <source>
        <dbReference type="SAM" id="MobiDB-lite"/>
    </source>
</evidence>
<dbReference type="Gene3D" id="3.40.50.11980">
    <property type="match status" value="1"/>
</dbReference>
<feature type="region of interest" description="Disordered" evidence="1">
    <location>
        <begin position="179"/>
        <end position="202"/>
    </location>
</feature>
<comment type="caution">
    <text evidence="4">The sequence shown here is derived from an EMBL/GenBank/DDBJ whole genome shotgun (WGS) entry which is preliminary data.</text>
</comment>
<dbReference type="EMBL" id="JAUCMV010000001">
    <property type="protein sequence ID" value="KAK0424946.1"/>
    <property type="molecule type" value="Genomic_DNA"/>
</dbReference>
<keyword evidence="2" id="KW-0472">Membrane</keyword>
<proteinExistence type="predicted"/>
<dbReference type="Pfam" id="PF11977">
    <property type="entry name" value="RNase_Zc3h12a"/>
    <property type="match status" value="1"/>
</dbReference>
<feature type="region of interest" description="Disordered" evidence="1">
    <location>
        <begin position="47"/>
        <end position="137"/>
    </location>
</feature>
<reference evidence="4" key="1">
    <citation type="submission" date="2023-06" db="EMBL/GenBank/DDBJ databases">
        <title>Genomic analysis of the entomopathogenic nematode Steinernema hermaphroditum.</title>
        <authorList>
            <person name="Schwarz E.M."/>
            <person name="Heppert J.K."/>
            <person name="Baniya A."/>
            <person name="Schwartz H.T."/>
            <person name="Tan C.-H."/>
            <person name="Antoshechkin I."/>
            <person name="Sternberg P.W."/>
            <person name="Goodrich-Blair H."/>
            <person name="Dillman A.R."/>
        </authorList>
    </citation>
    <scope>NUCLEOTIDE SEQUENCE</scope>
    <source>
        <strain evidence="4">PS9179</strain>
        <tissue evidence="4">Whole animal</tissue>
    </source>
</reference>
<dbReference type="Proteomes" id="UP001175271">
    <property type="component" value="Unassembled WGS sequence"/>
</dbReference>
<evidence type="ECO:0000259" key="3">
    <source>
        <dbReference type="Pfam" id="PF11977"/>
    </source>
</evidence>
<keyword evidence="2" id="KW-0812">Transmembrane</keyword>
<evidence type="ECO:0000313" key="4">
    <source>
        <dbReference type="EMBL" id="KAK0424946.1"/>
    </source>
</evidence>
<gene>
    <name evidence="4" type="ORF">QR680_008936</name>
</gene>
<organism evidence="4 5">
    <name type="scientific">Steinernema hermaphroditum</name>
    <dbReference type="NCBI Taxonomy" id="289476"/>
    <lineage>
        <taxon>Eukaryota</taxon>
        <taxon>Metazoa</taxon>
        <taxon>Ecdysozoa</taxon>
        <taxon>Nematoda</taxon>
        <taxon>Chromadorea</taxon>
        <taxon>Rhabditida</taxon>
        <taxon>Tylenchina</taxon>
        <taxon>Panagrolaimomorpha</taxon>
        <taxon>Strongyloidoidea</taxon>
        <taxon>Steinernematidae</taxon>
        <taxon>Steinernema</taxon>
    </lineage>
</organism>
<feature type="domain" description="RNase NYN" evidence="3">
    <location>
        <begin position="221"/>
        <end position="344"/>
    </location>
</feature>
<protein>
    <recommendedName>
        <fullName evidence="3">RNase NYN domain-containing protein</fullName>
    </recommendedName>
</protein>
<keyword evidence="2" id="KW-1133">Transmembrane helix</keyword>
<dbReference type="AlphaFoldDB" id="A0AA39IJZ8"/>